<dbReference type="InterPro" id="IPR011613">
    <property type="entry name" value="GH15-like"/>
</dbReference>
<dbReference type="Proteomes" id="UP000064137">
    <property type="component" value="Chromosome"/>
</dbReference>
<dbReference type="Pfam" id="PF00723">
    <property type="entry name" value="Glyco_hydro_15"/>
    <property type="match status" value="1"/>
</dbReference>
<organism evidence="3 4">
    <name type="scientific">Pseudomonas oryzihabitans</name>
    <dbReference type="NCBI Taxonomy" id="47885"/>
    <lineage>
        <taxon>Bacteria</taxon>
        <taxon>Pseudomonadati</taxon>
        <taxon>Pseudomonadota</taxon>
        <taxon>Gammaproteobacteria</taxon>
        <taxon>Pseudomonadales</taxon>
        <taxon>Pseudomonadaceae</taxon>
        <taxon>Pseudomonas</taxon>
    </lineage>
</organism>
<dbReference type="Gene3D" id="1.50.10.10">
    <property type="match status" value="1"/>
</dbReference>
<dbReference type="Pfam" id="PF19291">
    <property type="entry name" value="TREH_N"/>
    <property type="match status" value="1"/>
</dbReference>
<dbReference type="OrthoDB" id="3902805at2"/>
<gene>
    <name evidence="3" type="ORF">APT59_18210</name>
</gene>
<evidence type="ECO:0000313" key="3">
    <source>
        <dbReference type="EMBL" id="ALZ86041.1"/>
    </source>
</evidence>
<sequence>MAVFDPARQDGYAPLAGYAALSDGRSVALVAPDGSLDWWCVPNMDSAPLFDRLLDAPAGGFFTITPVADYRVERAYRQDSNVLETCFHTADGSVRLTESLNSGSAGRLPWCELGRRVEGLSGRVELRIELVPGTQGQTVSPWMRSTPNGEVMHVDGVMATLRYCERLEILECDDRRLVARLVLEAGQRSVLALTATENEPLVVPTLEEVDQRIDRSDQAWREWAQGFAYQGEFLNEVKRSALALKLLLYSPTGAIVAAATTSLPERIGGDKNYEYRYAWVRDAVFTIKAFLRLGALGEAQAALAWIQNVIRRHGNRLHTCFTLEGELAPEERVIPVPGYRDSQPVRVGNRASAQCQLSLYGDLLETFRLYASKGHVLDFATASLLTDLANLCADGWRQPDAGMWELPEERHYTLSKLGCWFALDRAVTLARDGHIPDAMCGRWARERDRIRDWVNEHCWSERKQAYTFYAGTERLDAGLLLGIRFGFDGGERSVSTLAAIRRELAHGPLVYRYSGAEQEEGAFLACSYWMVEAYAVLGEVDQARILMREVLAASLNGVGLMTEMRDPHNGAALGNFPQGLSHLAMVHAALILEAPEPEA</sequence>
<dbReference type="PANTHER" id="PTHR31616">
    <property type="entry name" value="TREHALASE"/>
    <property type="match status" value="1"/>
</dbReference>
<proteinExistence type="predicted"/>
<feature type="domain" description="Trehalase-like N-terminal" evidence="2">
    <location>
        <begin position="17"/>
        <end position="88"/>
    </location>
</feature>
<keyword evidence="3" id="KW-0378">Hydrolase</keyword>
<dbReference type="GO" id="GO:0004553">
    <property type="term" value="F:hydrolase activity, hydrolyzing O-glycosyl compounds"/>
    <property type="evidence" value="ECO:0007669"/>
    <property type="project" value="TreeGrafter"/>
</dbReference>
<evidence type="ECO:0000259" key="2">
    <source>
        <dbReference type="Pfam" id="PF19291"/>
    </source>
</evidence>
<feature type="domain" description="GH15-like" evidence="1">
    <location>
        <begin position="234"/>
        <end position="588"/>
    </location>
</feature>
<dbReference type="KEGG" id="por:APT59_18210"/>
<dbReference type="EMBL" id="CP013987">
    <property type="protein sequence ID" value="ALZ86041.1"/>
    <property type="molecule type" value="Genomic_DNA"/>
</dbReference>
<dbReference type="GO" id="GO:0005975">
    <property type="term" value="P:carbohydrate metabolic process"/>
    <property type="evidence" value="ECO:0007669"/>
    <property type="project" value="InterPro"/>
</dbReference>
<dbReference type="RefSeq" id="WP_059316148.1">
    <property type="nucleotide sequence ID" value="NZ_CP013987.1"/>
</dbReference>
<dbReference type="InterPro" id="IPR045582">
    <property type="entry name" value="Trehalase-like_N"/>
</dbReference>
<reference evidence="3 4" key="1">
    <citation type="submission" date="2016-01" db="EMBL/GenBank/DDBJ databases">
        <title>Annotation of Pseudomonas oryzihabitans USDA-ARS-USMARC-56511.</title>
        <authorList>
            <person name="Harhay G.P."/>
            <person name="Harhay D.M."/>
            <person name="Smith T.P.L."/>
            <person name="Bono J.L."/>
            <person name="Heaton M.P."/>
            <person name="Clawson M.L."/>
            <person name="Chitko-Mckown C.G."/>
            <person name="Capik S.F."/>
            <person name="DeDonder K.D."/>
            <person name="Apley M.D."/>
            <person name="Lubbers B.V."/>
            <person name="White B.J."/>
            <person name="Larson R.L."/>
        </authorList>
    </citation>
    <scope>NUCLEOTIDE SEQUENCE [LARGE SCALE GENOMIC DNA]</scope>
    <source>
        <strain evidence="3 4">USDA-ARS-USMARC-56511</strain>
    </source>
</reference>
<dbReference type="InterPro" id="IPR008928">
    <property type="entry name" value="6-hairpin_glycosidase_sf"/>
</dbReference>
<evidence type="ECO:0000259" key="1">
    <source>
        <dbReference type="Pfam" id="PF00723"/>
    </source>
</evidence>
<dbReference type="InterPro" id="IPR012341">
    <property type="entry name" value="6hp_glycosidase-like_sf"/>
</dbReference>
<name>A0A0U4XWS3_9PSED</name>
<evidence type="ECO:0000313" key="4">
    <source>
        <dbReference type="Proteomes" id="UP000064137"/>
    </source>
</evidence>
<protein>
    <submittedName>
        <fullName evidence="3">Glycoside hydrolase family 15</fullName>
    </submittedName>
</protein>
<dbReference type="AlphaFoldDB" id="A0A0U4XWS3"/>
<dbReference type="SUPFAM" id="SSF48208">
    <property type="entry name" value="Six-hairpin glycosidases"/>
    <property type="match status" value="1"/>
</dbReference>
<accession>A0A0U4XWS3</accession>
<dbReference type="PANTHER" id="PTHR31616:SF0">
    <property type="entry name" value="GLUCAN 1,4-ALPHA-GLUCOSIDASE"/>
    <property type="match status" value="1"/>
</dbReference>